<comment type="catalytic activity">
    <reaction evidence="7">
        <text>dITP + H2O = dIMP + diphosphate + H(+)</text>
        <dbReference type="Rhea" id="RHEA:28342"/>
        <dbReference type="ChEBI" id="CHEBI:15377"/>
        <dbReference type="ChEBI" id="CHEBI:15378"/>
        <dbReference type="ChEBI" id="CHEBI:33019"/>
        <dbReference type="ChEBI" id="CHEBI:61194"/>
        <dbReference type="ChEBI" id="CHEBI:61382"/>
        <dbReference type="EC" id="3.6.1.66"/>
    </reaction>
</comment>
<dbReference type="CDD" id="cd00515">
    <property type="entry name" value="HAM1"/>
    <property type="match status" value="1"/>
</dbReference>
<evidence type="ECO:0000256" key="2">
    <source>
        <dbReference type="ARBA" id="ARBA00022723"/>
    </source>
</evidence>
<evidence type="ECO:0000313" key="9">
    <source>
        <dbReference type="EMBL" id="MBD8491126.1"/>
    </source>
</evidence>
<comment type="similarity">
    <text evidence="1 7 8">Belongs to the HAM1 NTPase family.</text>
</comment>
<feature type="binding site" evidence="7">
    <location>
        <position position="171"/>
    </location>
    <ligand>
        <name>substrate</name>
    </ligand>
</feature>
<dbReference type="Pfam" id="PF01725">
    <property type="entry name" value="Ham1p_like"/>
    <property type="match status" value="1"/>
</dbReference>
<comment type="catalytic activity">
    <reaction evidence="7">
        <text>ITP + H2O = IMP + diphosphate + H(+)</text>
        <dbReference type="Rhea" id="RHEA:29399"/>
        <dbReference type="ChEBI" id="CHEBI:15377"/>
        <dbReference type="ChEBI" id="CHEBI:15378"/>
        <dbReference type="ChEBI" id="CHEBI:33019"/>
        <dbReference type="ChEBI" id="CHEBI:58053"/>
        <dbReference type="ChEBI" id="CHEBI:61402"/>
        <dbReference type="EC" id="3.6.1.66"/>
    </reaction>
</comment>
<gene>
    <name evidence="9" type="ORF">IFO69_20395</name>
</gene>
<evidence type="ECO:0000256" key="8">
    <source>
        <dbReference type="RuleBase" id="RU003781"/>
    </source>
</evidence>
<comment type="cofactor">
    <cofactor evidence="7">
        <name>Mg(2+)</name>
        <dbReference type="ChEBI" id="CHEBI:18420"/>
    </cofactor>
    <text evidence="7">Binds 1 Mg(2+) ion per subunit.</text>
</comment>
<reference evidence="9 10" key="1">
    <citation type="submission" date="2020-09" db="EMBL/GenBank/DDBJ databases">
        <title>Echinicola sp. CAU 1574 isolated from sand of Sido Beach.</title>
        <authorList>
            <person name="Kim W."/>
        </authorList>
    </citation>
    <scope>NUCLEOTIDE SEQUENCE [LARGE SCALE GENOMIC DNA]</scope>
    <source>
        <strain evidence="9 10">CAU 1574</strain>
    </source>
</reference>
<evidence type="ECO:0000256" key="7">
    <source>
        <dbReference type="HAMAP-Rule" id="MF_01405"/>
    </source>
</evidence>
<dbReference type="RefSeq" id="WP_192012000.1">
    <property type="nucleotide sequence ID" value="NZ_JACYTQ010000010.1"/>
</dbReference>
<comment type="catalytic activity">
    <reaction evidence="7">
        <text>XTP + H2O = XMP + diphosphate + H(+)</text>
        <dbReference type="Rhea" id="RHEA:28610"/>
        <dbReference type="ChEBI" id="CHEBI:15377"/>
        <dbReference type="ChEBI" id="CHEBI:15378"/>
        <dbReference type="ChEBI" id="CHEBI:33019"/>
        <dbReference type="ChEBI" id="CHEBI:57464"/>
        <dbReference type="ChEBI" id="CHEBI:61314"/>
        <dbReference type="EC" id="3.6.1.66"/>
    </reaction>
</comment>
<dbReference type="InterPro" id="IPR002637">
    <property type="entry name" value="RdgB/HAM1"/>
</dbReference>
<feature type="binding site" evidence="7">
    <location>
        <position position="68"/>
    </location>
    <ligand>
        <name>Mg(2+)</name>
        <dbReference type="ChEBI" id="CHEBI:18420"/>
    </ligand>
</feature>
<evidence type="ECO:0000256" key="4">
    <source>
        <dbReference type="ARBA" id="ARBA00022801"/>
    </source>
</evidence>
<dbReference type="Proteomes" id="UP000647133">
    <property type="component" value="Unassembled WGS sequence"/>
</dbReference>
<dbReference type="PANTHER" id="PTHR11067:SF9">
    <property type="entry name" value="INOSINE TRIPHOSPHATE PYROPHOSPHATASE"/>
    <property type="match status" value="1"/>
</dbReference>
<dbReference type="SUPFAM" id="SSF52972">
    <property type="entry name" value="ITPase-like"/>
    <property type="match status" value="1"/>
</dbReference>
<comment type="caution">
    <text evidence="7">Lacks conserved residue(s) required for the propagation of feature annotation.</text>
</comment>
<dbReference type="Gene3D" id="3.90.950.10">
    <property type="match status" value="1"/>
</dbReference>
<dbReference type="HAMAP" id="MF_01405">
    <property type="entry name" value="Non_canon_purine_NTPase"/>
    <property type="match status" value="1"/>
</dbReference>
<feature type="binding site" evidence="7">
    <location>
        <begin position="7"/>
        <end position="12"/>
    </location>
    <ligand>
        <name>substrate</name>
    </ligand>
</feature>
<comment type="caution">
    <text evidence="9">The sequence shown here is derived from an EMBL/GenBank/DDBJ whole genome shotgun (WGS) entry which is preliminary data.</text>
</comment>
<dbReference type="NCBIfam" id="TIGR00042">
    <property type="entry name" value="RdgB/HAM1 family non-canonical purine NTP pyrophosphatase"/>
    <property type="match status" value="1"/>
</dbReference>
<keyword evidence="4 7" id="KW-0378">Hydrolase</keyword>
<feature type="active site" description="Proton acceptor" evidence="7">
    <location>
        <position position="68"/>
    </location>
</feature>
<dbReference type="NCBIfam" id="NF011398">
    <property type="entry name" value="PRK14823.1"/>
    <property type="match status" value="1"/>
</dbReference>
<keyword evidence="5 7" id="KW-0460">Magnesium</keyword>
<keyword evidence="6 7" id="KW-0546">Nucleotide metabolism</keyword>
<comment type="function">
    <text evidence="7">Pyrophosphatase that catalyzes the hydrolysis of nucleoside triphosphates to their monophosphate derivatives, with a high preference for the non-canonical purine nucleotides XTP (xanthosine triphosphate), dITP (deoxyinosine triphosphate) and ITP. Seems to function as a house-cleaning enzyme that removes non-canonical purine nucleotides from the nucleotide pool, thus preventing their incorporation into DNA/RNA and avoiding chromosomal lesions.</text>
</comment>
<dbReference type="PANTHER" id="PTHR11067">
    <property type="entry name" value="INOSINE TRIPHOSPHATE PYROPHOSPHATASE/HAM1 PROTEIN"/>
    <property type="match status" value="1"/>
</dbReference>
<feature type="binding site" evidence="7">
    <location>
        <position position="69"/>
    </location>
    <ligand>
        <name>substrate</name>
    </ligand>
</feature>
<evidence type="ECO:0000256" key="1">
    <source>
        <dbReference type="ARBA" id="ARBA00008023"/>
    </source>
</evidence>
<accession>A0ABR9AQR8</accession>
<dbReference type="InterPro" id="IPR029001">
    <property type="entry name" value="ITPase-like_fam"/>
</dbReference>
<feature type="binding site" evidence="7">
    <location>
        <begin position="176"/>
        <end position="177"/>
    </location>
    <ligand>
        <name>substrate</name>
    </ligand>
</feature>
<dbReference type="EC" id="3.6.1.66" evidence="7"/>
<protein>
    <recommendedName>
        <fullName evidence="7">dITP/XTP pyrophosphatase</fullName>
        <ecNumber evidence="7">3.6.1.66</ecNumber>
    </recommendedName>
    <alternativeName>
        <fullName evidence="7">Non-canonical purine NTP pyrophosphatase</fullName>
    </alternativeName>
    <alternativeName>
        <fullName evidence="7">Non-standard purine NTP pyrophosphatase</fullName>
    </alternativeName>
    <alternativeName>
        <fullName evidence="7">Nucleoside-triphosphate diphosphatase</fullName>
    </alternativeName>
    <alternativeName>
        <fullName evidence="7">Nucleoside-triphosphate pyrophosphatase</fullName>
        <shortName evidence="7">NTPase</shortName>
    </alternativeName>
</protein>
<evidence type="ECO:0000256" key="6">
    <source>
        <dbReference type="ARBA" id="ARBA00023080"/>
    </source>
</evidence>
<evidence type="ECO:0000313" key="10">
    <source>
        <dbReference type="Proteomes" id="UP000647133"/>
    </source>
</evidence>
<dbReference type="EMBL" id="JACYTQ010000010">
    <property type="protein sequence ID" value="MBD8491126.1"/>
    <property type="molecule type" value="Genomic_DNA"/>
</dbReference>
<name>A0ABR9AQR8_9BACT</name>
<keyword evidence="10" id="KW-1185">Reference proteome</keyword>
<proteinExistence type="inferred from homology"/>
<dbReference type="InterPro" id="IPR020922">
    <property type="entry name" value="dITP/XTP_pyrophosphatase"/>
</dbReference>
<sequence>MKICFATNNPKKIEEVKAALGEDFTIVSLAEIGCHEELPETGDTLDFNAFQKARHVFDNYGVSCFADDTGLEVEILSGAPGVYSGRYAGEPRSDDRNVDLLLQNLEGASDRKAQFRTVIALILDGEEHSFEGTAKGEIITERSGEGGFGYDPIFLPEGYKKTFAELSMDEKNAISHRGKAVRKLIHFLNSYQ</sequence>
<comment type="subunit">
    <text evidence="7">Homodimer.</text>
</comment>
<organism evidence="9 10">
    <name type="scientific">Echinicola arenosa</name>
    <dbReference type="NCBI Taxonomy" id="2774144"/>
    <lineage>
        <taxon>Bacteria</taxon>
        <taxon>Pseudomonadati</taxon>
        <taxon>Bacteroidota</taxon>
        <taxon>Cytophagia</taxon>
        <taxon>Cytophagales</taxon>
        <taxon>Cyclobacteriaceae</taxon>
        <taxon>Echinicola</taxon>
    </lineage>
</organism>
<keyword evidence="2 7" id="KW-0479">Metal-binding</keyword>
<keyword evidence="3 7" id="KW-0547">Nucleotide-binding</keyword>
<feature type="binding site" evidence="7">
    <location>
        <begin position="148"/>
        <end position="151"/>
    </location>
    <ligand>
        <name>substrate</name>
    </ligand>
</feature>
<evidence type="ECO:0000256" key="5">
    <source>
        <dbReference type="ARBA" id="ARBA00022842"/>
    </source>
</evidence>
<evidence type="ECO:0000256" key="3">
    <source>
        <dbReference type="ARBA" id="ARBA00022741"/>
    </source>
</evidence>